<keyword evidence="3" id="KW-1185">Reference proteome</keyword>
<reference evidence="2 3" key="1">
    <citation type="submission" date="2022-03" db="EMBL/GenBank/DDBJ databases">
        <title>Complete genome sequence of Enterococcus innesii DB-1.</title>
        <authorList>
            <person name="Fukuda D."/>
            <person name="Nolasco-Hipolito C."/>
        </authorList>
    </citation>
    <scope>NUCLEOTIDE SEQUENCE [LARGE SCALE GENOMIC DNA]</scope>
    <source>
        <strain evidence="2 3">DB-1</strain>
    </source>
</reference>
<evidence type="ECO:0000313" key="2">
    <source>
        <dbReference type="EMBL" id="BDG66788.1"/>
    </source>
</evidence>
<dbReference type="PANTHER" id="PTHR13538:SF4">
    <property type="entry name" value="N-ALPHA-ACETYLTRANSFERASE 80"/>
    <property type="match status" value="1"/>
</dbReference>
<evidence type="ECO:0000259" key="1">
    <source>
        <dbReference type="PROSITE" id="PS51186"/>
    </source>
</evidence>
<dbReference type="Gene3D" id="3.40.630.30">
    <property type="match status" value="1"/>
</dbReference>
<dbReference type="CDD" id="cd04301">
    <property type="entry name" value="NAT_SF"/>
    <property type="match status" value="1"/>
</dbReference>
<dbReference type="EMBL" id="AP025635">
    <property type="protein sequence ID" value="BDG66788.1"/>
    <property type="molecule type" value="Genomic_DNA"/>
</dbReference>
<dbReference type="Proteomes" id="UP000831692">
    <property type="component" value="Chromosome"/>
</dbReference>
<dbReference type="PROSITE" id="PS51186">
    <property type="entry name" value="GNAT"/>
    <property type="match status" value="1"/>
</dbReference>
<proteinExistence type="predicted"/>
<evidence type="ECO:0000313" key="3">
    <source>
        <dbReference type="Proteomes" id="UP000831692"/>
    </source>
</evidence>
<accession>A0ABM7XP68</accession>
<feature type="domain" description="N-acetyltransferase" evidence="1">
    <location>
        <begin position="1"/>
        <end position="145"/>
    </location>
</feature>
<dbReference type="RefSeq" id="WP_244352344.1">
    <property type="nucleotide sequence ID" value="NZ_AP025635.1"/>
</dbReference>
<organism evidence="2 3">
    <name type="scientific">Enterococcus innesii</name>
    <dbReference type="NCBI Taxonomy" id="2839759"/>
    <lineage>
        <taxon>Bacteria</taxon>
        <taxon>Bacillati</taxon>
        <taxon>Bacillota</taxon>
        <taxon>Bacilli</taxon>
        <taxon>Lactobacillales</taxon>
        <taxon>Enterococcaceae</taxon>
        <taxon>Enterococcus</taxon>
    </lineage>
</organism>
<dbReference type="InterPro" id="IPR016181">
    <property type="entry name" value="Acyl_CoA_acyltransferase"/>
</dbReference>
<dbReference type="PANTHER" id="PTHR13538">
    <property type="entry name" value="N-ACETYLTRANSFERASE 6"/>
    <property type="match status" value="1"/>
</dbReference>
<gene>
    <name evidence="2" type="ORF">ENLAB_03520</name>
</gene>
<name>A0ABM7XP68_9ENTE</name>
<dbReference type="Pfam" id="PF13673">
    <property type="entry name" value="Acetyltransf_10"/>
    <property type="match status" value="1"/>
</dbReference>
<dbReference type="InterPro" id="IPR000182">
    <property type="entry name" value="GNAT_dom"/>
</dbReference>
<sequence>MHIAQTKDTLSDIYLASLKIRNQVFVKEQGVPLALEVDENEALAVHFVLYDDDNEAVANLRFLPISDHEVKLQRMAVPAAHRGSGYGRQLIEGAEAFIQKQGIKKVTLGAQLTAKEFYLKLGYQPEGDVFLDADMPHIKMSKTFNEK</sequence>
<protein>
    <submittedName>
        <fullName evidence="2">GNAT family acetyltransferase</fullName>
    </submittedName>
</protein>
<dbReference type="GeneID" id="83456352"/>
<dbReference type="InterPro" id="IPR039840">
    <property type="entry name" value="NAA80"/>
</dbReference>
<dbReference type="SUPFAM" id="SSF55729">
    <property type="entry name" value="Acyl-CoA N-acyltransferases (Nat)"/>
    <property type="match status" value="1"/>
</dbReference>